<evidence type="ECO:0000256" key="1">
    <source>
        <dbReference type="ARBA" id="ARBA00023157"/>
    </source>
</evidence>
<dbReference type="InterPro" id="IPR000945">
    <property type="entry name" value="DBH-like"/>
</dbReference>
<organism evidence="3 4">
    <name type="scientific">Emticicia aquatica</name>
    <dbReference type="NCBI Taxonomy" id="1681835"/>
    <lineage>
        <taxon>Bacteria</taxon>
        <taxon>Pseudomonadati</taxon>
        <taxon>Bacteroidota</taxon>
        <taxon>Cytophagia</taxon>
        <taxon>Cytophagales</taxon>
        <taxon>Leadbetterellaceae</taxon>
        <taxon>Emticicia</taxon>
    </lineage>
</organism>
<dbReference type="InterPro" id="IPR036939">
    <property type="entry name" value="Cu2_ascorb_mOase_N_sf"/>
</dbReference>
<dbReference type="InterPro" id="IPR008977">
    <property type="entry name" value="PHM/PNGase_F_dom_sf"/>
</dbReference>
<feature type="domain" description="Copper type II ascorbate-dependent monooxygenase C-terminal" evidence="2">
    <location>
        <begin position="336"/>
        <end position="440"/>
    </location>
</feature>
<dbReference type="EMBL" id="CAKLPY010000001">
    <property type="protein sequence ID" value="CAH0994295.1"/>
    <property type="molecule type" value="Genomic_DNA"/>
</dbReference>
<dbReference type="SUPFAM" id="SSF49742">
    <property type="entry name" value="PHM/PNGase F"/>
    <property type="match status" value="2"/>
</dbReference>
<dbReference type="InterPro" id="IPR014784">
    <property type="entry name" value="Cu2_ascorb_mOase-like_C"/>
</dbReference>
<dbReference type="PANTHER" id="PTHR10157:SF23">
    <property type="entry name" value="MOXD1 HOMOLOG 1"/>
    <property type="match status" value="1"/>
</dbReference>
<proteinExistence type="predicted"/>
<dbReference type="InterPro" id="IPR024548">
    <property type="entry name" value="Cu2_monoox_C"/>
</dbReference>
<name>A0ABM9ALF9_9BACT</name>
<dbReference type="Proteomes" id="UP000837932">
    <property type="component" value="Unassembled WGS sequence"/>
</dbReference>
<keyword evidence="4" id="KW-1185">Reference proteome</keyword>
<evidence type="ECO:0000313" key="3">
    <source>
        <dbReference type="EMBL" id="CAH0994295.1"/>
    </source>
</evidence>
<protein>
    <recommendedName>
        <fullName evidence="2">Copper type II ascorbate-dependent monooxygenase C-terminal domain-containing protein</fullName>
    </recommendedName>
</protein>
<dbReference type="PANTHER" id="PTHR10157">
    <property type="entry name" value="DOPAMINE BETA HYDROXYLASE RELATED"/>
    <property type="match status" value="1"/>
</dbReference>
<gene>
    <name evidence="3" type="ORF">EMA8858_00404</name>
</gene>
<dbReference type="Gene3D" id="2.60.120.230">
    <property type="match status" value="1"/>
</dbReference>
<comment type="caution">
    <text evidence="3">The sequence shown here is derived from an EMBL/GenBank/DDBJ whole genome shotgun (WGS) entry which is preliminary data.</text>
</comment>
<dbReference type="Gene3D" id="2.60.120.310">
    <property type="entry name" value="Copper type II, ascorbate-dependent monooxygenase, N-terminal domain"/>
    <property type="match status" value="1"/>
</dbReference>
<accession>A0ABM9ALF9</accession>
<evidence type="ECO:0000313" key="4">
    <source>
        <dbReference type="Proteomes" id="UP000837932"/>
    </source>
</evidence>
<keyword evidence="1" id="KW-1015">Disulfide bond</keyword>
<reference evidence="3" key="1">
    <citation type="submission" date="2021-12" db="EMBL/GenBank/DDBJ databases">
        <authorList>
            <person name="Rodrigo-Torres L."/>
            <person name="Arahal R. D."/>
            <person name="Lucena T."/>
        </authorList>
    </citation>
    <scope>NUCLEOTIDE SEQUENCE</scope>
    <source>
        <strain evidence="3">CECT 8858</strain>
    </source>
</reference>
<dbReference type="Pfam" id="PF03712">
    <property type="entry name" value="Cu2_monoox_C"/>
    <property type="match status" value="1"/>
</dbReference>
<sequence>MKVAYKLYIFERADYKRNLLFHLMTMNKYKFISTFVLLFFILGNRYSVFAQKTTEIAFHENVAPIIHKNCTPCHQPNKSGPFNLITYEDVVKRAKFIGRVTQTRYMPPFPADRKFQSYLNDRGLTIGEIATIKLWIDAGMKEGFQQTKKINNEDVNTATQPDLILKMNKPYQISGNNNEDFRFFSLPSNWTKEEYIEAIGFIPGNKKVVHHSRLMVDTTNKIREIDGLSETDPRVYDFQKTALKEEFLYGWVPGNDKISFPKGTGVKLNANSDFLLNMHYAPSPVVETDQSEILLFFAKEKVDREVKNITLRENDISNKPFLIKAGEKATFFISKKIDKSVSLISVLPHMHLIGKTFRAFVITPDGEVINLVKIDNWEFNWQMTYQFKKLLKVPAGSTFIVEASYDNTAGNPENPYSPPKDIGYGWGTKDEMLNLVLYYLDYKIGDENIEQKR</sequence>
<evidence type="ECO:0000259" key="2">
    <source>
        <dbReference type="Pfam" id="PF03712"/>
    </source>
</evidence>